<evidence type="ECO:0000256" key="4">
    <source>
        <dbReference type="ARBA" id="ARBA00023242"/>
    </source>
</evidence>
<proteinExistence type="predicted"/>
<dbReference type="RefSeq" id="XP_038972659.1">
    <property type="nucleotide sequence ID" value="XM_039116731.1"/>
</dbReference>
<evidence type="ECO:0000256" key="3">
    <source>
        <dbReference type="ARBA" id="ARBA00022490"/>
    </source>
</evidence>
<evidence type="ECO:0000313" key="6">
    <source>
        <dbReference type="Proteomes" id="UP000228380"/>
    </source>
</evidence>
<comment type="subcellular location">
    <subcellularLocation>
        <location evidence="2">Cytoplasm</location>
    </subcellularLocation>
    <subcellularLocation>
        <location evidence="1">Nucleus</location>
    </subcellularLocation>
</comment>
<reference evidence="7" key="1">
    <citation type="submission" date="2025-08" db="UniProtKB">
        <authorList>
            <consortium name="RefSeq"/>
        </authorList>
    </citation>
    <scope>IDENTIFICATION</scope>
    <source>
        <tissue evidence="7">Young leaves</tissue>
    </source>
</reference>
<keyword evidence="6" id="KW-1185">Reference proteome</keyword>
<feature type="domain" description="Essential protein Yae1 N-terminal" evidence="5">
    <location>
        <begin position="59"/>
        <end position="96"/>
    </location>
</feature>
<dbReference type="Proteomes" id="UP000228380">
    <property type="component" value="Unplaced"/>
</dbReference>
<name>A0A8B8ZM08_PHODC</name>
<dbReference type="Pfam" id="PF09811">
    <property type="entry name" value="Yae1_N"/>
    <property type="match status" value="1"/>
</dbReference>
<protein>
    <submittedName>
        <fullName evidence="7">Protein yae1-like</fullName>
    </submittedName>
</protein>
<evidence type="ECO:0000259" key="5">
    <source>
        <dbReference type="Pfam" id="PF09811"/>
    </source>
</evidence>
<dbReference type="InterPro" id="IPR038881">
    <property type="entry name" value="Yae1-like"/>
</dbReference>
<sequence>MKPNQLNAQPMLNPIYDDGSDNFWFEDDLSNDILDDGSSHASILNREGRCRHNKNHTMGYRDSITAGKEASAQKGFSVGFRKSAYVGYRWGLVRGITWFLNLDESVQAISANDALKISSNKLENIYKDLISLLNDAPEIKLRYELVEGPSRNVLVLYE</sequence>
<dbReference type="PANTHER" id="PTHR18829">
    <property type="entry name" value="PROTEIN YAE1 HOMOLOG"/>
    <property type="match status" value="1"/>
</dbReference>
<dbReference type="AlphaFoldDB" id="A0A8B8ZM08"/>
<gene>
    <name evidence="7" type="primary">LOC113463756</name>
</gene>
<dbReference type="InterPro" id="IPR019191">
    <property type="entry name" value="Essential_protein_Yae1_N"/>
</dbReference>
<evidence type="ECO:0000256" key="2">
    <source>
        <dbReference type="ARBA" id="ARBA00004496"/>
    </source>
</evidence>
<dbReference type="GeneID" id="113463756"/>
<keyword evidence="4" id="KW-0539">Nucleus</keyword>
<dbReference type="KEGG" id="pda:113463756"/>
<evidence type="ECO:0000313" key="7">
    <source>
        <dbReference type="RefSeq" id="XP_038972659.1"/>
    </source>
</evidence>
<dbReference type="PANTHER" id="PTHR18829:SF0">
    <property type="entry name" value="PROTEIN YAE1 HOMOLOG"/>
    <property type="match status" value="1"/>
</dbReference>
<accession>A0A8B8ZM08</accession>
<dbReference type="GO" id="GO:0005737">
    <property type="term" value="C:cytoplasm"/>
    <property type="evidence" value="ECO:0007669"/>
    <property type="project" value="UniProtKB-SubCell"/>
</dbReference>
<organism evidence="6 7">
    <name type="scientific">Phoenix dactylifera</name>
    <name type="common">Date palm</name>
    <dbReference type="NCBI Taxonomy" id="42345"/>
    <lineage>
        <taxon>Eukaryota</taxon>
        <taxon>Viridiplantae</taxon>
        <taxon>Streptophyta</taxon>
        <taxon>Embryophyta</taxon>
        <taxon>Tracheophyta</taxon>
        <taxon>Spermatophyta</taxon>
        <taxon>Magnoliopsida</taxon>
        <taxon>Liliopsida</taxon>
        <taxon>Arecaceae</taxon>
        <taxon>Coryphoideae</taxon>
        <taxon>Phoeniceae</taxon>
        <taxon>Phoenix</taxon>
    </lineage>
</organism>
<dbReference type="OrthoDB" id="20086at2759"/>
<dbReference type="GO" id="GO:0005634">
    <property type="term" value="C:nucleus"/>
    <property type="evidence" value="ECO:0007669"/>
    <property type="project" value="UniProtKB-SubCell"/>
</dbReference>
<keyword evidence="3" id="KW-0963">Cytoplasm</keyword>
<evidence type="ECO:0000256" key="1">
    <source>
        <dbReference type="ARBA" id="ARBA00004123"/>
    </source>
</evidence>